<sequence length="318" mass="37075">MILTYGRSGSTLTHDIINTHPDVFSFFEPLHNYAFLFSLLQEDYSKAFGKHVHLTGIEEYNILAVSILQKMFTCDYHDLSRLTSLNHHVRHFKSTREMYYCVQRAATLEQEEKCLRAMQKRCEQKRVRLVKTIRLSVKMAESLFQSNPCLKMIYLVRDPRGSYHSKSKFFQGIGVNTTYDAERFCPRFDKDIDAVIELKARYPDRVYMVRFENMVEDTIDSSRKIYNFIGLDFSPAIEKTVYDKIHAKGTPNEYTVNRANATEACFKWRTTIDYSVAQVFDKYCSQPYSKLGYLPAKSLVELRDLSKPLLSPSKLFGN</sequence>
<evidence type="ECO:0000259" key="1">
    <source>
        <dbReference type="Pfam" id="PF00685"/>
    </source>
</evidence>
<dbReference type="GO" id="GO:0001517">
    <property type="term" value="F:N-acetylglucosamine 6-O-sulfotransferase activity"/>
    <property type="evidence" value="ECO:0007669"/>
    <property type="project" value="TreeGrafter"/>
</dbReference>
<dbReference type="GO" id="GO:0006044">
    <property type="term" value="P:N-acetylglucosamine metabolic process"/>
    <property type="evidence" value="ECO:0007669"/>
    <property type="project" value="TreeGrafter"/>
</dbReference>
<gene>
    <name evidence="2" type="ORF">EGW08_004175</name>
</gene>
<proteinExistence type="predicted"/>
<organism evidence="2 3">
    <name type="scientific">Elysia chlorotica</name>
    <name type="common">Eastern emerald elysia</name>
    <name type="synonym">Sea slug</name>
    <dbReference type="NCBI Taxonomy" id="188477"/>
    <lineage>
        <taxon>Eukaryota</taxon>
        <taxon>Metazoa</taxon>
        <taxon>Spiralia</taxon>
        <taxon>Lophotrochozoa</taxon>
        <taxon>Mollusca</taxon>
        <taxon>Gastropoda</taxon>
        <taxon>Heterobranchia</taxon>
        <taxon>Euthyneura</taxon>
        <taxon>Panpulmonata</taxon>
        <taxon>Sacoglossa</taxon>
        <taxon>Placobranchoidea</taxon>
        <taxon>Plakobranchidae</taxon>
        <taxon>Elysia</taxon>
    </lineage>
</organism>
<feature type="domain" description="Sulfotransferase" evidence="1">
    <location>
        <begin position="1"/>
        <end position="290"/>
    </location>
</feature>
<dbReference type="STRING" id="188477.A0A3S1BSX3"/>
<name>A0A3S1BSX3_ELYCH</name>
<dbReference type="PANTHER" id="PTHR10704:SF44">
    <property type="entry name" value="LD35051P-RELATED"/>
    <property type="match status" value="1"/>
</dbReference>
<dbReference type="Gene3D" id="3.40.50.300">
    <property type="entry name" value="P-loop containing nucleotide triphosphate hydrolases"/>
    <property type="match status" value="1"/>
</dbReference>
<evidence type="ECO:0000313" key="2">
    <source>
        <dbReference type="EMBL" id="RUS88009.1"/>
    </source>
</evidence>
<dbReference type="EMBL" id="RQTK01000094">
    <property type="protein sequence ID" value="RUS88009.1"/>
    <property type="molecule type" value="Genomic_DNA"/>
</dbReference>
<dbReference type="SUPFAM" id="SSF52540">
    <property type="entry name" value="P-loop containing nucleoside triphosphate hydrolases"/>
    <property type="match status" value="1"/>
</dbReference>
<dbReference type="GO" id="GO:0006790">
    <property type="term" value="P:sulfur compound metabolic process"/>
    <property type="evidence" value="ECO:0007669"/>
    <property type="project" value="TreeGrafter"/>
</dbReference>
<dbReference type="Proteomes" id="UP000271974">
    <property type="component" value="Unassembled WGS sequence"/>
</dbReference>
<keyword evidence="3" id="KW-1185">Reference proteome</keyword>
<comment type="caution">
    <text evidence="2">The sequence shown here is derived from an EMBL/GenBank/DDBJ whole genome shotgun (WGS) entry which is preliminary data.</text>
</comment>
<dbReference type="InterPro" id="IPR051135">
    <property type="entry name" value="Gal/GlcNAc/GalNAc_ST"/>
</dbReference>
<dbReference type="Pfam" id="PF00685">
    <property type="entry name" value="Sulfotransfer_1"/>
    <property type="match status" value="1"/>
</dbReference>
<evidence type="ECO:0000313" key="3">
    <source>
        <dbReference type="Proteomes" id="UP000271974"/>
    </source>
</evidence>
<dbReference type="OrthoDB" id="6410525at2759"/>
<reference evidence="2 3" key="1">
    <citation type="submission" date="2019-01" db="EMBL/GenBank/DDBJ databases">
        <title>A draft genome assembly of the solar-powered sea slug Elysia chlorotica.</title>
        <authorList>
            <person name="Cai H."/>
            <person name="Li Q."/>
            <person name="Fang X."/>
            <person name="Li J."/>
            <person name="Curtis N.E."/>
            <person name="Altenburger A."/>
            <person name="Shibata T."/>
            <person name="Feng M."/>
            <person name="Maeda T."/>
            <person name="Schwartz J.A."/>
            <person name="Shigenobu S."/>
            <person name="Lundholm N."/>
            <person name="Nishiyama T."/>
            <person name="Yang H."/>
            <person name="Hasebe M."/>
            <person name="Li S."/>
            <person name="Pierce S.K."/>
            <person name="Wang J."/>
        </authorList>
    </citation>
    <scope>NUCLEOTIDE SEQUENCE [LARGE SCALE GENOMIC DNA]</scope>
    <source>
        <strain evidence="2">EC2010</strain>
        <tissue evidence="2">Whole organism of an adult</tissue>
    </source>
</reference>
<dbReference type="InterPro" id="IPR000863">
    <property type="entry name" value="Sulfotransferase_dom"/>
</dbReference>
<accession>A0A3S1BSX3</accession>
<dbReference type="PANTHER" id="PTHR10704">
    <property type="entry name" value="CARBOHYDRATE SULFOTRANSFERASE"/>
    <property type="match status" value="1"/>
</dbReference>
<protein>
    <recommendedName>
        <fullName evidence="1">Sulfotransferase domain-containing protein</fullName>
    </recommendedName>
</protein>
<dbReference type="AlphaFoldDB" id="A0A3S1BSX3"/>
<dbReference type="InterPro" id="IPR027417">
    <property type="entry name" value="P-loop_NTPase"/>
</dbReference>